<feature type="transmembrane region" description="Helical" evidence="13">
    <location>
        <begin position="166"/>
        <end position="189"/>
    </location>
</feature>
<feature type="transmembrane region" description="Helical" evidence="13">
    <location>
        <begin position="38"/>
        <end position="60"/>
    </location>
</feature>
<keyword evidence="10 13" id="KW-0472">Membrane</keyword>
<dbReference type="InterPro" id="IPR003594">
    <property type="entry name" value="HATPase_dom"/>
</dbReference>
<sequence>MFTFLLQSFTSLLLAGVLVYVALTSVRLKNRRRLQQVFLGVFFGISVVALGMSNILVAPFPTPIDARSGPLIFAGYLGGPIGALITGLMGAAFRAWHGGPLPILGIFMNLGIPAVGLAASYLCPLQKWPDVQKSAIAYLVIGFSLIHIPPYLFLASVIETPNPYITLIPTALGFIASGSLSILITWQIIKFAVRSANHTNQTAEVANRLDLAIRASGVGLFVQEAGDPGPYYDAGMMTMLGLNREPGIIPYSDLEPLFHPDDLKRVRKEMQDAWTAGQLRGKSDVRAIRKDGTYQFIRTTWTVELDDAGNVKRLTGINSDLTDIRNAENQVRNTQERLVSIAENLPGAFVDWDVTHWDKPNLLYISPKCVDIWGYTDKELLADQNLLVQMHDPKDLGHFLKTIKKAKETKSPLQYRYKITSRDGGIRWLDFHGNFAIEDDKTLVKAILLDATREVQYQQRVEEEREISRRAQKNESIGQLTGGVAHDFNNLLAVILGNLELLRDNQDPPAQEKMIDAAISATLRGADLTKNMLAFARQAPLQPVVLDLNNVVREAKNWMARAIPASVEIETSLLAGLWQIEVDRASLESALLNLALNARDAMNGHGKLTIETANIQIDETYIDVRHEELTPGRYVMLAVSDNGSGISNDVIDQIFNPFFTTKPPGLGSGLGLSMTIGFMRQSSGTIQVYTEIGEGTTFKLYFPISKTNPKQSATPLMDDTKAFGGGKKILIAEDEDAVRATLITILERAEYHVMATSSGDAAFAAFEANPSFDLLLTDIVMPGTLQGTDLAKALRERWPHLPVLFMSGYASEATVHGNGLRPEDIRLMKPVQRSQLLAAVIKATTHTKN</sequence>
<evidence type="ECO:0000256" key="5">
    <source>
        <dbReference type="ARBA" id="ARBA00022553"/>
    </source>
</evidence>
<organism evidence="18 19">
    <name type="scientific">Pacificibacter marinus</name>
    <dbReference type="NCBI Taxonomy" id="658057"/>
    <lineage>
        <taxon>Bacteria</taxon>
        <taxon>Pseudomonadati</taxon>
        <taxon>Pseudomonadota</taxon>
        <taxon>Alphaproteobacteria</taxon>
        <taxon>Rhodobacterales</taxon>
        <taxon>Roseobacteraceae</taxon>
        <taxon>Pacificibacter</taxon>
    </lineage>
</organism>
<comment type="subcellular location">
    <subcellularLocation>
        <location evidence="2">Cell membrane</location>
        <topology evidence="2">Multi-pass membrane protein</topology>
    </subcellularLocation>
</comment>
<dbReference type="SMART" id="SM00388">
    <property type="entry name" value="HisKA"/>
    <property type="match status" value="1"/>
</dbReference>
<evidence type="ECO:0000259" key="15">
    <source>
        <dbReference type="PROSITE" id="PS50110"/>
    </source>
</evidence>
<dbReference type="PRINTS" id="PR00344">
    <property type="entry name" value="BCTRLSENSOR"/>
</dbReference>
<evidence type="ECO:0000256" key="8">
    <source>
        <dbReference type="ARBA" id="ARBA00022777"/>
    </source>
</evidence>
<protein>
    <recommendedName>
        <fullName evidence="3">histidine kinase</fullName>
        <ecNumber evidence="3">2.7.13.3</ecNumber>
    </recommendedName>
</protein>
<dbReference type="Pfam" id="PF02518">
    <property type="entry name" value="HATPase_c"/>
    <property type="match status" value="1"/>
</dbReference>
<dbReference type="CDD" id="cd00130">
    <property type="entry name" value="PAS"/>
    <property type="match status" value="2"/>
</dbReference>
<dbReference type="SUPFAM" id="SSF55785">
    <property type="entry name" value="PYP-like sensor domain (PAS domain)"/>
    <property type="match status" value="2"/>
</dbReference>
<evidence type="ECO:0000256" key="12">
    <source>
        <dbReference type="SAM" id="Coils"/>
    </source>
</evidence>
<evidence type="ECO:0000256" key="10">
    <source>
        <dbReference type="ARBA" id="ARBA00023136"/>
    </source>
</evidence>
<dbReference type="Pfam" id="PF00512">
    <property type="entry name" value="HisKA"/>
    <property type="match status" value="1"/>
</dbReference>
<dbReference type="PROSITE" id="PS50112">
    <property type="entry name" value="PAS"/>
    <property type="match status" value="1"/>
</dbReference>
<dbReference type="GO" id="GO:0005886">
    <property type="term" value="C:plasma membrane"/>
    <property type="evidence" value="ECO:0007669"/>
    <property type="project" value="UniProtKB-SubCell"/>
</dbReference>
<dbReference type="PANTHER" id="PTHR43304">
    <property type="entry name" value="PHYTOCHROME-LIKE PROTEIN CPH1"/>
    <property type="match status" value="1"/>
</dbReference>
<accession>A0A1Y5SRV1</accession>
<name>A0A1Y5SRV1_9RHOB</name>
<dbReference type="NCBIfam" id="TIGR00229">
    <property type="entry name" value="sensory_box"/>
    <property type="match status" value="1"/>
</dbReference>
<dbReference type="Pfam" id="PF07694">
    <property type="entry name" value="5TM-5TMR_LYT"/>
    <property type="match status" value="1"/>
</dbReference>
<keyword evidence="7 13" id="KW-0812">Transmembrane</keyword>
<feature type="domain" description="Histidine kinase" evidence="14">
    <location>
        <begin position="483"/>
        <end position="706"/>
    </location>
</feature>
<dbReference type="EMBL" id="FWFW01000006">
    <property type="protein sequence ID" value="SLN46858.1"/>
    <property type="molecule type" value="Genomic_DNA"/>
</dbReference>
<dbReference type="GO" id="GO:0071555">
    <property type="term" value="P:cell wall organization"/>
    <property type="evidence" value="ECO:0007669"/>
    <property type="project" value="InterPro"/>
</dbReference>
<dbReference type="InterPro" id="IPR001789">
    <property type="entry name" value="Sig_transdc_resp-reg_receiver"/>
</dbReference>
<dbReference type="EC" id="2.7.13.3" evidence="3"/>
<dbReference type="Gene3D" id="1.10.287.130">
    <property type="match status" value="1"/>
</dbReference>
<dbReference type="InterPro" id="IPR011006">
    <property type="entry name" value="CheY-like_superfamily"/>
</dbReference>
<feature type="domain" description="PAC" evidence="17">
    <location>
        <begin position="281"/>
        <end position="333"/>
    </location>
</feature>
<evidence type="ECO:0000256" key="9">
    <source>
        <dbReference type="ARBA" id="ARBA00022989"/>
    </source>
</evidence>
<evidence type="ECO:0000256" key="1">
    <source>
        <dbReference type="ARBA" id="ARBA00000085"/>
    </source>
</evidence>
<dbReference type="Proteomes" id="UP000193307">
    <property type="component" value="Unassembled WGS sequence"/>
</dbReference>
<evidence type="ECO:0000256" key="4">
    <source>
        <dbReference type="ARBA" id="ARBA00022475"/>
    </source>
</evidence>
<feature type="modified residue" description="4-aspartylphosphate" evidence="11">
    <location>
        <position position="778"/>
    </location>
</feature>
<evidence type="ECO:0000313" key="19">
    <source>
        <dbReference type="Proteomes" id="UP000193307"/>
    </source>
</evidence>
<keyword evidence="5 11" id="KW-0597">Phosphoprotein</keyword>
<dbReference type="PROSITE" id="PS50113">
    <property type="entry name" value="PAC"/>
    <property type="match status" value="1"/>
</dbReference>
<proteinExistence type="predicted"/>
<comment type="catalytic activity">
    <reaction evidence="1">
        <text>ATP + protein L-histidine = ADP + protein N-phospho-L-histidine.</text>
        <dbReference type="EC" id="2.7.13.3"/>
    </reaction>
</comment>
<evidence type="ECO:0000259" key="17">
    <source>
        <dbReference type="PROSITE" id="PS50113"/>
    </source>
</evidence>
<dbReference type="STRING" id="658057.SAMN04488032_10536"/>
<dbReference type="InterPro" id="IPR036890">
    <property type="entry name" value="HATPase_C_sf"/>
</dbReference>
<dbReference type="SMART" id="SM00387">
    <property type="entry name" value="HATPase_c"/>
    <property type="match status" value="1"/>
</dbReference>
<dbReference type="Pfam" id="PF08447">
    <property type="entry name" value="PAS_3"/>
    <property type="match status" value="2"/>
</dbReference>
<keyword evidence="4" id="KW-1003">Cell membrane</keyword>
<dbReference type="AlphaFoldDB" id="A0A1Y5SRV1"/>
<dbReference type="SMART" id="SM00448">
    <property type="entry name" value="REC"/>
    <property type="match status" value="1"/>
</dbReference>
<dbReference type="Gene3D" id="3.30.450.20">
    <property type="entry name" value="PAS domain"/>
    <property type="match status" value="2"/>
</dbReference>
<feature type="transmembrane region" description="Helical" evidence="13">
    <location>
        <begin position="103"/>
        <end position="123"/>
    </location>
</feature>
<evidence type="ECO:0000256" key="3">
    <source>
        <dbReference type="ARBA" id="ARBA00012438"/>
    </source>
</evidence>
<dbReference type="InterPro" id="IPR013655">
    <property type="entry name" value="PAS_fold_3"/>
</dbReference>
<dbReference type="SMART" id="SM00086">
    <property type="entry name" value="PAC"/>
    <property type="match status" value="2"/>
</dbReference>
<dbReference type="InterPro" id="IPR005467">
    <property type="entry name" value="His_kinase_dom"/>
</dbReference>
<evidence type="ECO:0000259" key="14">
    <source>
        <dbReference type="PROSITE" id="PS50109"/>
    </source>
</evidence>
<dbReference type="InterPro" id="IPR000014">
    <property type="entry name" value="PAS"/>
</dbReference>
<dbReference type="PROSITE" id="PS50109">
    <property type="entry name" value="HIS_KIN"/>
    <property type="match status" value="1"/>
</dbReference>
<feature type="domain" description="PAS" evidence="16">
    <location>
        <begin position="334"/>
        <end position="410"/>
    </location>
</feature>
<feature type="transmembrane region" description="Helical" evidence="13">
    <location>
        <begin position="72"/>
        <end position="96"/>
    </location>
</feature>
<dbReference type="InterPro" id="IPR052162">
    <property type="entry name" value="Sensor_kinase/Photoreceptor"/>
</dbReference>
<keyword evidence="9 13" id="KW-1133">Transmembrane helix</keyword>
<feature type="domain" description="Response regulatory" evidence="15">
    <location>
        <begin position="728"/>
        <end position="844"/>
    </location>
</feature>
<dbReference type="InterPro" id="IPR011620">
    <property type="entry name" value="Sig_transdc_His_kinase_LytS_TM"/>
</dbReference>
<dbReference type="GO" id="GO:0000155">
    <property type="term" value="F:phosphorelay sensor kinase activity"/>
    <property type="evidence" value="ECO:0007669"/>
    <property type="project" value="InterPro"/>
</dbReference>
<evidence type="ECO:0000256" key="6">
    <source>
        <dbReference type="ARBA" id="ARBA00022679"/>
    </source>
</evidence>
<dbReference type="Gene3D" id="3.30.565.10">
    <property type="entry name" value="Histidine kinase-like ATPase, C-terminal domain"/>
    <property type="match status" value="1"/>
</dbReference>
<reference evidence="18 19" key="1">
    <citation type="submission" date="2017-03" db="EMBL/GenBank/DDBJ databases">
        <authorList>
            <person name="Afonso C.L."/>
            <person name="Miller P.J."/>
            <person name="Scott M.A."/>
            <person name="Spackman E."/>
            <person name="Goraichik I."/>
            <person name="Dimitrov K.M."/>
            <person name="Suarez D.L."/>
            <person name="Swayne D.E."/>
        </authorList>
    </citation>
    <scope>NUCLEOTIDE SEQUENCE [LARGE SCALE GENOMIC DNA]</scope>
    <source>
        <strain evidence="18 19">CECT 7971</strain>
    </source>
</reference>
<evidence type="ECO:0000259" key="16">
    <source>
        <dbReference type="PROSITE" id="PS50112"/>
    </source>
</evidence>
<dbReference type="SUPFAM" id="SSF55874">
    <property type="entry name" value="ATPase domain of HSP90 chaperone/DNA topoisomerase II/histidine kinase"/>
    <property type="match status" value="1"/>
</dbReference>
<feature type="transmembrane region" description="Helical" evidence="13">
    <location>
        <begin position="135"/>
        <end position="154"/>
    </location>
</feature>
<dbReference type="InterPro" id="IPR036097">
    <property type="entry name" value="HisK_dim/P_sf"/>
</dbReference>
<evidence type="ECO:0000256" key="2">
    <source>
        <dbReference type="ARBA" id="ARBA00004651"/>
    </source>
</evidence>
<feature type="coiled-coil region" evidence="12">
    <location>
        <begin position="317"/>
        <end position="344"/>
    </location>
</feature>
<keyword evidence="12" id="KW-0175">Coiled coil</keyword>
<dbReference type="SUPFAM" id="SSF52172">
    <property type="entry name" value="CheY-like"/>
    <property type="match status" value="1"/>
</dbReference>
<dbReference type="Pfam" id="PF00072">
    <property type="entry name" value="Response_reg"/>
    <property type="match status" value="1"/>
</dbReference>
<dbReference type="InterPro" id="IPR001610">
    <property type="entry name" value="PAC"/>
</dbReference>
<dbReference type="CDD" id="cd00082">
    <property type="entry name" value="HisKA"/>
    <property type="match status" value="1"/>
</dbReference>
<dbReference type="InterPro" id="IPR003661">
    <property type="entry name" value="HisK_dim/P_dom"/>
</dbReference>
<gene>
    <name evidence="18" type="ORF">PAM7971_02289</name>
</gene>
<feature type="transmembrane region" description="Helical" evidence="13">
    <location>
        <begin position="6"/>
        <end position="26"/>
    </location>
</feature>
<dbReference type="PROSITE" id="PS50110">
    <property type="entry name" value="RESPONSE_REGULATORY"/>
    <property type="match status" value="1"/>
</dbReference>
<dbReference type="InterPro" id="IPR000700">
    <property type="entry name" value="PAS-assoc_C"/>
</dbReference>
<evidence type="ECO:0000313" key="18">
    <source>
        <dbReference type="EMBL" id="SLN46858.1"/>
    </source>
</evidence>
<keyword evidence="8" id="KW-0418">Kinase</keyword>
<evidence type="ECO:0000256" key="11">
    <source>
        <dbReference type="PROSITE-ProRule" id="PRU00169"/>
    </source>
</evidence>
<evidence type="ECO:0000256" key="7">
    <source>
        <dbReference type="ARBA" id="ARBA00022692"/>
    </source>
</evidence>
<dbReference type="Gene3D" id="3.40.50.2300">
    <property type="match status" value="1"/>
</dbReference>
<keyword evidence="19" id="KW-1185">Reference proteome</keyword>
<keyword evidence="6" id="KW-0808">Transferase</keyword>
<dbReference type="InterPro" id="IPR004358">
    <property type="entry name" value="Sig_transdc_His_kin-like_C"/>
</dbReference>
<dbReference type="InterPro" id="IPR035965">
    <property type="entry name" value="PAS-like_dom_sf"/>
</dbReference>
<evidence type="ECO:0000256" key="13">
    <source>
        <dbReference type="SAM" id="Phobius"/>
    </source>
</evidence>
<dbReference type="PANTHER" id="PTHR43304:SF1">
    <property type="entry name" value="PAC DOMAIN-CONTAINING PROTEIN"/>
    <property type="match status" value="1"/>
</dbReference>
<dbReference type="SUPFAM" id="SSF47384">
    <property type="entry name" value="Homodimeric domain of signal transducing histidine kinase"/>
    <property type="match status" value="1"/>
</dbReference>
<dbReference type="OrthoDB" id="9796100at2"/>